<dbReference type="Gene3D" id="1.10.10.790">
    <property type="entry name" value="Surp module"/>
    <property type="match status" value="1"/>
</dbReference>
<dbReference type="SUPFAM" id="SSF54928">
    <property type="entry name" value="RNA-binding domain, RBD"/>
    <property type="match status" value="1"/>
</dbReference>
<evidence type="ECO:0008006" key="9">
    <source>
        <dbReference type="Google" id="ProtNLM"/>
    </source>
</evidence>
<dbReference type="GO" id="GO:0006396">
    <property type="term" value="P:RNA processing"/>
    <property type="evidence" value="ECO:0007669"/>
    <property type="project" value="InterPro"/>
</dbReference>
<feature type="domain" description="CID" evidence="6">
    <location>
        <begin position="357"/>
        <end position="470"/>
    </location>
</feature>
<dbReference type="AlphaFoldDB" id="A0A9W8IBR6"/>
<evidence type="ECO:0000313" key="8">
    <source>
        <dbReference type="Proteomes" id="UP001139887"/>
    </source>
</evidence>
<protein>
    <recommendedName>
        <fullName evidence="9">RRM domain-containing protein</fullName>
    </recommendedName>
</protein>
<dbReference type="InterPro" id="IPR012677">
    <property type="entry name" value="Nucleotide-bd_a/b_plait_sf"/>
</dbReference>
<dbReference type="Pfam" id="PF00076">
    <property type="entry name" value="RRM_1"/>
    <property type="match status" value="1"/>
</dbReference>
<feature type="domain" description="SURP motif" evidence="5">
    <location>
        <begin position="259"/>
        <end position="302"/>
    </location>
</feature>
<dbReference type="Pfam" id="PF01805">
    <property type="entry name" value="Surp"/>
    <property type="match status" value="1"/>
</dbReference>
<dbReference type="PANTHER" id="PTHR23140:SF0">
    <property type="entry name" value="U2 SNRNP-ASSOCIATED SURP MOTIF-CONTAINING PROTEIN"/>
    <property type="match status" value="1"/>
</dbReference>
<dbReference type="Gene3D" id="3.30.70.330">
    <property type="match status" value="1"/>
</dbReference>
<name>A0A9W8IBR6_9FUNG</name>
<dbReference type="InterPro" id="IPR000061">
    <property type="entry name" value="Surp"/>
</dbReference>
<feature type="compositionally biased region" description="Polar residues" evidence="3">
    <location>
        <begin position="94"/>
        <end position="107"/>
    </location>
</feature>
<feature type="region of interest" description="Disordered" evidence="3">
    <location>
        <begin position="1"/>
        <end position="68"/>
    </location>
</feature>
<dbReference type="PROSITE" id="PS51391">
    <property type="entry name" value="CID"/>
    <property type="match status" value="1"/>
</dbReference>
<dbReference type="GO" id="GO:0005634">
    <property type="term" value="C:nucleus"/>
    <property type="evidence" value="ECO:0007669"/>
    <property type="project" value="TreeGrafter"/>
</dbReference>
<evidence type="ECO:0000256" key="1">
    <source>
        <dbReference type="ARBA" id="ARBA00022884"/>
    </source>
</evidence>
<dbReference type="InterPro" id="IPR035967">
    <property type="entry name" value="SWAP/Surp_sf"/>
</dbReference>
<evidence type="ECO:0000256" key="3">
    <source>
        <dbReference type="SAM" id="MobiDB-lite"/>
    </source>
</evidence>
<dbReference type="PROSITE" id="PS50128">
    <property type="entry name" value="SURP"/>
    <property type="match status" value="1"/>
</dbReference>
<dbReference type="Proteomes" id="UP001139887">
    <property type="component" value="Unassembled WGS sequence"/>
</dbReference>
<keyword evidence="8" id="KW-1185">Reference proteome</keyword>
<dbReference type="SMART" id="SM00360">
    <property type="entry name" value="RRM"/>
    <property type="match status" value="1"/>
</dbReference>
<evidence type="ECO:0000259" key="6">
    <source>
        <dbReference type="PROSITE" id="PS51391"/>
    </source>
</evidence>
<dbReference type="Gene3D" id="1.25.40.90">
    <property type="match status" value="1"/>
</dbReference>
<dbReference type="InterPro" id="IPR051485">
    <property type="entry name" value="SR-CTD_assoc_factor"/>
</dbReference>
<comment type="caution">
    <text evidence="7">The sequence shown here is derived from an EMBL/GenBank/DDBJ whole genome shotgun (WGS) entry which is preliminary data.</text>
</comment>
<organism evidence="7 8">
    <name type="scientific">Coemansia brasiliensis</name>
    <dbReference type="NCBI Taxonomy" id="2650707"/>
    <lineage>
        <taxon>Eukaryota</taxon>
        <taxon>Fungi</taxon>
        <taxon>Fungi incertae sedis</taxon>
        <taxon>Zoopagomycota</taxon>
        <taxon>Kickxellomycotina</taxon>
        <taxon>Kickxellomycetes</taxon>
        <taxon>Kickxellales</taxon>
        <taxon>Kickxellaceae</taxon>
        <taxon>Coemansia</taxon>
    </lineage>
</organism>
<evidence type="ECO:0000259" key="5">
    <source>
        <dbReference type="PROSITE" id="PS50128"/>
    </source>
</evidence>
<evidence type="ECO:0000259" key="4">
    <source>
        <dbReference type="PROSITE" id="PS50102"/>
    </source>
</evidence>
<sequence>MQKRKIGKPLSLGLRKPSLDKKQQQQQPAEDSNGRSQLTTVFAADDEAGGLDEEQTEELAAKEAGDKKKRNLDMFMEELKHKHEQQEVRRQTRRLNQGQRTNTSTDSVHQDADVESAAEQSTNLYVSNLHPKVDERELCMAFARFGPIGSVKILWPRTPADYARQQNNGFVCFMKREHAEAALVGMNEAVIQGLALRVVWGKRVPVPKKPFFELDSHGAEKVVLTGLPFNATMGASEKGGGDIPEILVKRPADARSLRLIHWTVEHVIRYGPRFECLLIKRRCKDARFRFLTDWTSADHVYYRWRMYSLLNGDTKWHWHSRMFLMYHPGPVWVPPEIRQGSIIESSDTEENPLRTTLGDRTRERLVHRVQKVQSNERGPIANAMAMAVEHAYAAADVVDIVYESLANAKTPAEQLPKLWLVSDILHNSSTTVPNAWRLRECFESRLEDIFNTLAETHRQIEGRLKAEQHG</sequence>
<feature type="region of interest" description="Disordered" evidence="3">
    <location>
        <begin position="81"/>
        <end position="119"/>
    </location>
</feature>
<feature type="compositionally biased region" description="Acidic residues" evidence="3">
    <location>
        <begin position="44"/>
        <end position="57"/>
    </location>
</feature>
<dbReference type="InterPro" id="IPR008942">
    <property type="entry name" value="ENTH_VHS"/>
</dbReference>
<dbReference type="GO" id="GO:0003723">
    <property type="term" value="F:RNA binding"/>
    <property type="evidence" value="ECO:0007669"/>
    <property type="project" value="UniProtKB-UniRule"/>
</dbReference>
<feature type="domain" description="RRM" evidence="4">
    <location>
        <begin position="122"/>
        <end position="203"/>
    </location>
</feature>
<accession>A0A9W8IBR6</accession>
<keyword evidence="1 2" id="KW-0694">RNA-binding</keyword>
<evidence type="ECO:0000313" key="7">
    <source>
        <dbReference type="EMBL" id="KAJ2849541.1"/>
    </source>
</evidence>
<feature type="compositionally biased region" description="Basic and acidic residues" evidence="3">
    <location>
        <begin position="81"/>
        <end position="90"/>
    </location>
</feature>
<dbReference type="SUPFAM" id="SSF109905">
    <property type="entry name" value="Surp module (SWAP domain)"/>
    <property type="match status" value="1"/>
</dbReference>
<dbReference type="Pfam" id="PF04818">
    <property type="entry name" value="CID"/>
    <property type="match status" value="1"/>
</dbReference>
<dbReference type="PROSITE" id="PS50102">
    <property type="entry name" value="RRM"/>
    <property type="match status" value="1"/>
</dbReference>
<reference evidence="7" key="1">
    <citation type="submission" date="2022-07" db="EMBL/GenBank/DDBJ databases">
        <title>Phylogenomic reconstructions and comparative analyses of Kickxellomycotina fungi.</title>
        <authorList>
            <person name="Reynolds N.K."/>
            <person name="Stajich J.E."/>
            <person name="Barry K."/>
            <person name="Grigoriev I.V."/>
            <person name="Crous P."/>
            <person name="Smith M.E."/>
        </authorList>
    </citation>
    <scope>NUCLEOTIDE SEQUENCE</scope>
    <source>
        <strain evidence="7">NRRL 1566</strain>
    </source>
</reference>
<dbReference type="InterPro" id="IPR000504">
    <property type="entry name" value="RRM_dom"/>
</dbReference>
<dbReference type="InterPro" id="IPR035979">
    <property type="entry name" value="RBD_domain_sf"/>
</dbReference>
<gene>
    <name evidence="7" type="ORF">IWW36_002547</name>
</gene>
<dbReference type="InterPro" id="IPR006569">
    <property type="entry name" value="CID_dom"/>
</dbReference>
<evidence type="ECO:0000256" key="2">
    <source>
        <dbReference type="PROSITE-ProRule" id="PRU00176"/>
    </source>
</evidence>
<dbReference type="EMBL" id="JANBUW010000072">
    <property type="protein sequence ID" value="KAJ2849541.1"/>
    <property type="molecule type" value="Genomic_DNA"/>
</dbReference>
<dbReference type="OrthoDB" id="377209at2759"/>
<proteinExistence type="predicted"/>
<dbReference type="PANTHER" id="PTHR23140">
    <property type="entry name" value="RNA PROCESSING PROTEIN LD23810P"/>
    <property type="match status" value="1"/>
</dbReference>
<feature type="compositionally biased region" description="Polar residues" evidence="3">
    <location>
        <begin position="24"/>
        <end position="40"/>
    </location>
</feature>
<dbReference type="SMART" id="SM00648">
    <property type="entry name" value="SWAP"/>
    <property type="match status" value="1"/>
</dbReference>